<dbReference type="GO" id="GO:0019005">
    <property type="term" value="C:SCF ubiquitin ligase complex"/>
    <property type="evidence" value="ECO:0007669"/>
    <property type="project" value="TreeGrafter"/>
</dbReference>
<dbReference type="Gene3D" id="2.130.10.10">
    <property type="entry name" value="YVTN repeat-like/Quinoprotein amine dehydrogenase"/>
    <property type="match status" value="1"/>
</dbReference>
<dbReference type="GO" id="GO:0031146">
    <property type="term" value="P:SCF-dependent proteasomal ubiquitin-dependent protein catabolic process"/>
    <property type="evidence" value="ECO:0007669"/>
    <property type="project" value="TreeGrafter"/>
</dbReference>
<comment type="caution">
    <text evidence="4">The sequence shown here is derived from an EMBL/GenBank/DDBJ whole genome shotgun (WGS) entry which is preliminary data.</text>
</comment>
<proteinExistence type="predicted"/>
<evidence type="ECO:0000313" key="4">
    <source>
        <dbReference type="EMBL" id="TRY76516.1"/>
    </source>
</evidence>
<dbReference type="STRING" id="6832.A0A553PFR2"/>
<evidence type="ECO:0000256" key="2">
    <source>
        <dbReference type="SAM" id="MobiDB-lite"/>
    </source>
</evidence>
<evidence type="ECO:0000256" key="1">
    <source>
        <dbReference type="PROSITE-ProRule" id="PRU00221"/>
    </source>
</evidence>
<gene>
    <name evidence="4" type="ORF">TCAL_03532</name>
</gene>
<feature type="compositionally biased region" description="Polar residues" evidence="2">
    <location>
        <begin position="1"/>
        <end position="13"/>
    </location>
</feature>
<keyword evidence="1" id="KW-0853">WD repeat</keyword>
<organism evidence="4 5">
    <name type="scientific">Tigriopus californicus</name>
    <name type="common">Marine copepod</name>
    <dbReference type="NCBI Taxonomy" id="6832"/>
    <lineage>
        <taxon>Eukaryota</taxon>
        <taxon>Metazoa</taxon>
        <taxon>Ecdysozoa</taxon>
        <taxon>Arthropoda</taxon>
        <taxon>Crustacea</taxon>
        <taxon>Multicrustacea</taxon>
        <taxon>Hexanauplia</taxon>
        <taxon>Copepoda</taxon>
        <taxon>Harpacticoida</taxon>
        <taxon>Harpacticidae</taxon>
        <taxon>Tigriopus</taxon>
    </lineage>
</organism>
<dbReference type="InterPro" id="IPR036322">
    <property type="entry name" value="WD40_repeat_dom_sf"/>
</dbReference>
<dbReference type="SUPFAM" id="SSF50978">
    <property type="entry name" value="WD40 repeat-like"/>
    <property type="match status" value="1"/>
</dbReference>
<feature type="repeat" description="WD" evidence="1">
    <location>
        <begin position="251"/>
        <end position="283"/>
    </location>
</feature>
<dbReference type="OMA" id="LTHFDMV"/>
<dbReference type="PROSITE" id="PS50181">
    <property type="entry name" value="FBOX"/>
    <property type="match status" value="2"/>
</dbReference>
<dbReference type="PANTHER" id="PTHR14381:SF1">
    <property type="entry name" value="F-BOX_WD REPEAT-CONTAINING PROTEIN 4"/>
    <property type="match status" value="1"/>
</dbReference>
<dbReference type="Pfam" id="PF12937">
    <property type="entry name" value="F-box-like"/>
    <property type="match status" value="1"/>
</dbReference>
<protein>
    <recommendedName>
        <fullName evidence="3">F-box domain-containing protein</fullName>
    </recommendedName>
</protein>
<reference evidence="4 5" key="1">
    <citation type="journal article" date="2018" name="Nat. Ecol. Evol.">
        <title>Genomic signatures of mitonuclear coevolution across populations of Tigriopus californicus.</title>
        <authorList>
            <person name="Barreto F.S."/>
            <person name="Watson E.T."/>
            <person name="Lima T.G."/>
            <person name="Willett C.S."/>
            <person name="Edmands S."/>
            <person name="Li W."/>
            <person name="Burton R.S."/>
        </authorList>
    </citation>
    <scope>NUCLEOTIDE SEQUENCE [LARGE SCALE GENOMIC DNA]</scope>
    <source>
        <strain evidence="4 5">San Diego</strain>
    </source>
</reference>
<dbReference type="PROSITE" id="PS50294">
    <property type="entry name" value="WD_REPEATS_REGION"/>
    <property type="match status" value="1"/>
</dbReference>
<dbReference type="PROSITE" id="PS50082">
    <property type="entry name" value="WD_REPEATS_2"/>
    <property type="match status" value="1"/>
</dbReference>
<dbReference type="Pfam" id="PF00400">
    <property type="entry name" value="WD40"/>
    <property type="match status" value="2"/>
</dbReference>
<dbReference type="InterPro" id="IPR052301">
    <property type="entry name" value="SCF_F-box/WD-repeat"/>
</dbReference>
<evidence type="ECO:0000259" key="3">
    <source>
        <dbReference type="PROSITE" id="PS50181"/>
    </source>
</evidence>
<feature type="region of interest" description="Disordered" evidence="2">
    <location>
        <begin position="1"/>
        <end position="31"/>
    </location>
</feature>
<feature type="compositionally biased region" description="Basic and acidic residues" evidence="2">
    <location>
        <begin position="20"/>
        <end position="31"/>
    </location>
</feature>
<dbReference type="Proteomes" id="UP000318571">
    <property type="component" value="Chromosome 5"/>
</dbReference>
<sequence>MSSPMWITTDSSDQQGQYQHEQHEQPEQPRLENLPKEILLNIFEFCTTDSLQAMATMNAEFATLILTSFNLNDKRLHINALPTELLLHIFSFLDRKSLAQASKVNRRFQDVAYDDSLWVNSARLCLVTNTSHESIQNRCRDLPSARDRVRVSRNWLDRRYSETLLLTQEVKYMPRIQLEDRHLWVSWGNRIWAHPRMDQGRVKRTTTRVLKGHNDDVSRFVVKNGIIVSGGRDRALVGWQSETGRFLFAKRNCHQSEISAVDLVTNSGVIVTGSRDKLVKIWSYDASKDNFPALYETIDTADRVWSLEANPMGDCVAIGTAGWGGVPSLHLLDLNTTRPLFPVSQGLKRGAGILDLHWMSNQTFLSCGYDTTARLWDLRTGSWERVWTEPFDEAVYCLATDKNMTLICGTARHGLVRLWDMRQEKPVQMYYTKHPHNGQSSPVYSVAFDPFHLYVALDQSLSLLSFSGLDNNRKGQYRF</sequence>
<dbReference type="InterPro" id="IPR036047">
    <property type="entry name" value="F-box-like_dom_sf"/>
</dbReference>
<dbReference type="EMBL" id="VCGU01000004">
    <property type="protein sequence ID" value="TRY76516.1"/>
    <property type="molecule type" value="Genomic_DNA"/>
</dbReference>
<dbReference type="AlphaFoldDB" id="A0A553PFR2"/>
<feature type="domain" description="F-box" evidence="3">
    <location>
        <begin position="75"/>
        <end position="121"/>
    </location>
</feature>
<keyword evidence="5" id="KW-1185">Reference proteome</keyword>
<name>A0A553PFR2_TIGCA</name>
<dbReference type="InterPro" id="IPR001810">
    <property type="entry name" value="F-box_dom"/>
</dbReference>
<dbReference type="SUPFAM" id="SSF81383">
    <property type="entry name" value="F-box domain"/>
    <property type="match status" value="1"/>
</dbReference>
<dbReference type="SMART" id="SM00320">
    <property type="entry name" value="WD40"/>
    <property type="match status" value="5"/>
</dbReference>
<evidence type="ECO:0000313" key="5">
    <source>
        <dbReference type="Proteomes" id="UP000318571"/>
    </source>
</evidence>
<dbReference type="PANTHER" id="PTHR14381">
    <property type="entry name" value="DACTYLIN"/>
    <property type="match status" value="1"/>
</dbReference>
<dbReference type="Gene3D" id="1.20.1280.50">
    <property type="match status" value="1"/>
</dbReference>
<dbReference type="InterPro" id="IPR001680">
    <property type="entry name" value="WD40_rpt"/>
</dbReference>
<dbReference type="SMART" id="SM00256">
    <property type="entry name" value="FBOX"/>
    <property type="match status" value="2"/>
</dbReference>
<feature type="domain" description="F-box" evidence="3">
    <location>
        <begin position="28"/>
        <end position="76"/>
    </location>
</feature>
<dbReference type="InterPro" id="IPR015943">
    <property type="entry name" value="WD40/YVTN_repeat-like_dom_sf"/>
</dbReference>
<accession>A0A553PFR2</accession>
<dbReference type="FunFam" id="2.130.10.10:FF:002194">
    <property type="entry name" value="Uncharacterized protein"/>
    <property type="match status" value="1"/>
</dbReference>